<dbReference type="SMART" id="SM01118">
    <property type="entry name" value="CYTH"/>
    <property type="match status" value="1"/>
</dbReference>
<keyword evidence="5" id="KW-1185">Reference proteome</keyword>
<dbReference type="PROSITE" id="PS51707">
    <property type="entry name" value="CYTH"/>
    <property type="match status" value="1"/>
</dbReference>
<evidence type="ECO:0000313" key="4">
    <source>
        <dbReference type="EMBL" id="MBB5273615.1"/>
    </source>
</evidence>
<dbReference type="InterPro" id="IPR038186">
    <property type="entry name" value="CHAD_dom_sf"/>
</dbReference>
<dbReference type="GO" id="GO:0050355">
    <property type="term" value="F:inorganic triphosphate phosphatase activity"/>
    <property type="evidence" value="ECO:0007669"/>
    <property type="project" value="InterPro"/>
</dbReference>
<dbReference type="Pfam" id="PF01928">
    <property type="entry name" value="CYTH"/>
    <property type="match status" value="1"/>
</dbReference>
<comment type="caution">
    <text evidence="4">The sequence shown here is derived from an EMBL/GenBank/DDBJ whole genome shotgun (WGS) entry which is preliminary data.</text>
</comment>
<feature type="region of interest" description="Disordered" evidence="1">
    <location>
        <begin position="194"/>
        <end position="215"/>
    </location>
</feature>
<reference evidence="4 5" key="1">
    <citation type="submission" date="2020-08" db="EMBL/GenBank/DDBJ databases">
        <title>Genomic Encyclopedia of Type Strains, Phase IV (KMG-IV): sequencing the most valuable type-strain genomes for metagenomic binning, comparative biology and taxonomic classification.</title>
        <authorList>
            <person name="Goeker M."/>
        </authorList>
    </citation>
    <scope>NUCLEOTIDE SEQUENCE [LARGE SCALE GENOMIC DNA]</scope>
    <source>
        <strain evidence="4 5">DSM 29781</strain>
    </source>
</reference>
<dbReference type="Gene3D" id="1.40.20.10">
    <property type="entry name" value="CHAD domain"/>
    <property type="match status" value="1"/>
</dbReference>
<dbReference type="SUPFAM" id="SSF55154">
    <property type="entry name" value="CYTH-like phosphatases"/>
    <property type="match status" value="1"/>
</dbReference>
<evidence type="ECO:0000259" key="3">
    <source>
        <dbReference type="PROSITE" id="PS51708"/>
    </source>
</evidence>
<dbReference type="AlphaFoldDB" id="A0A7W8HM63"/>
<dbReference type="PROSITE" id="PS51708">
    <property type="entry name" value="CHAD"/>
    <property type="match status" value="1"/>
</dbReference>
<dbReference type="InterPro" id="IPR039013">
    <property type="entry name" value="YgiF"/>
</dbReference>
<dbReference type="PANTHER" id="PTHR39569:SF1">
    <property type="entry name" value="INORGANIC TRIPHOSPHATASE"/>
    <property type="match status" value="1"/>
</dbReference>
<feature type="compositionally biased region" description="Acidic residues" evidence="1">
    <location>
        <begin position="377"/>
        <end position="395"/>
    </location>
</feature>
<dbReference type="GO" id="GO:0046872">
    <property type="term" value="F:metal ion binding"/>
    <property type="evidence" value="ECO:0007669"/>
    <property type="project" value="TreeGrafter"/>
</dbReference>
<feature type="domain" description="CYTH" evidence="2">
    <location>
        <begin position="4"/>
        <end position="205"/>
    </location>
</feature>
<protein>
    <submittedName>
        <fullName evidence="4">Inorganic triphosphatase YgiF</fullName>
    </submittedName>
</protein>
<evidence type="ECO:0000259" key="2">
    <source>
        <dbReference type="PROSITE" id="PS51707"/>
    </source>
</evidence>
<dbReference type="InterPro" id="IPR023577">
    <property type="entry name" value="CYTH_domain"/>
</dbReference>
<dbReference type="EMBL" id="JACHGB010000007">
    <property type="protein sequence ID" value="MBB5273615.1"/>
    <property type="molecule type" value="Genomic_DNA"/>
</dbReference>
<feature type="domain" description="CHAD" evidence="3">
    <location>
        <begin position="221"/>
        <end position="536"/>
    </location>
</feature>
<proteinExistence type="predicted"/>
<feature type="compositionally biased region" description="Low complexity" evidence="1">
    <location>
        <begin position="396"/>
        <end position="405"/>
    </location>
</feature>
<gene>
    <name evidence="4" type="ORF">HNQ70_003645</name>
</gene>
<dbReference type="RefSeq" id="WP_183970404.1">
    <property type="nucleotide sequence ID" value="NZ_BAABEW010000020.1"/>
</dbReference>
<evidence type="ECO:0000313" key="5">
    <source>
        <dbReference type="Proteomes" id="UP000532440"/>
    </source>
</evidence>
<dbReference type="InterPro" id="IPR033469">
    <property type="entry name" value="CYTH-like_dom_sf"/>
</dbReference>
<dbReference type="SMART" id="SM00880">
    <property type="entry name" value="CHAD"/>
    <property type="match status" value="1"/>
</dbReference>
<dbReference type="PANTHER" id="PTHR39569">
    <property type="entry name" value="INORGANIC TRIPHOSPHATASE"/>
    <property type="match status" value="1"/>
</dbReference>
<dbReference type="Gene3D" id="2.40.320.10">
    <property type="entry name" value="Hypothetical Protein Pfu-838710-001"/>
    <property type="match status" value="1"/>
</dbReference>
<dbReference type="Proteomes" id="UP000532440">
    <property type="component" value="Unassembled WGS sequence"/>
</dbReference>
<dbReference type="InterPro" id="IPR007899">
    <property type="entry name" value="CHAD_dom"/>
</dbReference>
<name>A0A7W8HM63_9BURK</name>
<feature type="region of interest" description="Disordered" evidence="1">
    <location>
        <begin position="362"/>
        <end position="407"/>
    </location>
</feature>
<dbReference type="Pfam" id="PF05235">
    <property type="entry name" value="CHAD"/>
    <property type="match status" value="1"/>
</dbReference>
<evidence type="ECO:0000256" key="1">
    <source>
        <dbReference type="SAM" id="MobiDB-lite"/>
    </source>
</evidence>
<organism evidence="4 5">
    <name type="scientific">Quisquiliibacterium transsilvanicum</name>
    <dbReference type="NCBI Taxonomy" id="1549638"/>
    <lineage>
        <taxon>Bacteria</taxon>
        <taxon>Pseudomonadati</taxon>
        <taxon>Pseudomonadota</taxon>
        <taxon>Betaproteobacteria</taxon>
        <taxon>Burkholderiales</taxon>
        <taxon>Burkholderiaceae</taxon>
        <taxon>Quisquiliibacterium</taxon>
    </lineage>
</organism>
<sequence length="536" mass="59134">MSSPKEIELKFLVPAAARAAVAAEMARGSATLERRTLAASYLDTRDRRLARAGIAWRLRREGRRWIQALKAGGANALERFEHEVIRPVGTHDPLEHAGTKVGDRLLVLLERARADGVEVEVRFRTEVRRTARRVRTRGAVVEIAFDEGRLLSGDARLRIREVEFELVSGSAVAMLALADRWRKRFGLIHDPRSKADRGDRLAQGEPHPPLRKAAQPDYRQDADALGAFGAVLDECLAQINRNAIGLIEGDPALRVDHVHQLRVGIRRLRSALRSFDGWVPMPPAALVDELRALFAELGRSRDSDVLDTGVVAELAKVGAPPLAMPAGAAGPDPAEALRSQRTQALLLALIAWRAGLAELPPAAAAGARPDEATLQEGGDDGEAEAEAGSEGEAEAPEAAAEGPPDVQQFRRGVERRLRRWHRRIAADWKAFDTLEEEALHALRKRIKRQRYAVEFFAPVLRRRSVEQYLKPLADVQERMGELNDLFVARSRYQELLAADPAAWFALGWLAARIAELRALARPELGRLAKASPPVAR</sequence>
<accession>A0A7W8HM63</accession>